<evidence type="ECO:0000313" key="1">
    <source>
        <dbReference type="EMBL" id="KAI4466910.1"/>
    </source>
</evidence>
<reference evidence="1" key="1">
    <citation type="submission" date="2022-04" db="EMBL/GenBank/DDBJ databases">
        <title>Chromosome-scale genome assembly of Holotrichia oblita Faldermann.</title>
        <authorList>
            <person name="Rongchong L."/>
        </authorList>
    </citation>
    <scope>NUCLEOTIDE SEQUENCE</scope>
    <source>
        <tissue evidence="1">All body</tissue>
    </source>
</reference>
<keyword evidence="2" id="KW-1185">Reference proteome</keyword>
<evidence type="ECO:0000313" key="2">
    <source>
        <dbReference type="Proteomes" id="UP001056778"/>
    </source>
</evidence>
<organism evidence="1 2">
    <name type="scientific">Holotrichia oblita</name>
    <name type="common">Chafer beetle</name>
    <dbReference type="NCBI Taxonomy" id="644536"/>
    <lineage>
        <taxon>Eukaryota</taxon>
        <taxon>Metazoa</taxon>
        <taxon>Ecdysozoa</taxon>
        <taxon>Arthropoda</taxon>
        <taxon>Hexapoda</taxon>
        <taxon>Insecta</taxon>
        <taxon>Pterygota</taxon>
        <taxon>Neoptera</taxon>
        <taxon>Endopterygota</taxon>
        <taxon>Coleoptera</taxon>
        <taxon>Polyphaga</taxon>
        <taxon>Scarabaeiformia</taxon>
        <taxon>Scarabaeidae</taxon>
        <taxon>Melolonthinae</taxon>
        <taxon>Holotrichia</taxon>
    </lineage>
</organism>
<accession>A0ACB9TJC7</accession>
<dbReference type="Proteomes" id="UP001056778">
    <property type="component" value="Chromosome 2"/>
</dbReference>
<protein>
    <submittedName>
        <fullName evidence="1">Piggybac transposable element-derived protein 4</fullName>
    </submittedName>
</protein>
<comment type="caution">
    <text evidence="1">The sequence shown here is derived from an EMBL/GenBank/DDBJ whole genome shotgun (WGS) entry which is preliminary data.</text>
</comment>
<proteinExistence type="predicted"/>
<sequence length="204" mass="23415">MSHSLEVTAQVKGGRQNVRTGGNNIIIQMPGGKGEARKKRTPIEIWNLFITNDILERIVVYTNTQIELKTYSARATDLDELKALSGLLYIVGVMKSSHQNIIDLCKNNGMGLEIFRLKMSVERFKFLLQTIRLDDKITRLERRELDKLSAVREFFDAFNGNLPKYFSPSQYTTVDERRREVVGFGFIQGPATKRGRKIIRLFES</sequence>
<gene>
    <name evidence="1" type="ORF">MML48_2g00012183</name>
</gene>
<name>A0ACB9TJC7_HOLOL</name>
<dbReference type="EMBL" id="CM043016">
    <property type="protein sequence ID" value="KAI4466910.1"/>
    <property type="molecule type" value="Genomic_DNA"/>
</dbReference>